<dbReference type="Pfam" id="PF01494">
    <property type="entry name" value="FAD_binding_3"/>
    <property type="match status" value="1"/>
</dbReference>
<dbReference type="VEuPathDB" id="FungiDB:ASPTUDRAFT_925491"/>
<feature type="domain" description="FAD-binding" evidence="6">
    <location>
        <begin position="7"/>
        <end position="349"/>
    </location>
</feature>
<keyword evidence="2" id="KW-0285">Flavoprotein</keyword>
<keyword evidence="5" id="KW-1133">Transmembrane helix</keyword>
<dbReference type="STRING" id="767770.A0A1L9N627"/>
<evidence type="ECO:0000256" key="1">
    <source>
        <dbReference type="ARBA" id="ARBA00007992"/>
    </source>
</evidence>
<dbReference type="GO" id="GO:0004497">
    <property type="term" value="F:monooxygenase activity"/>
    <property type="evidence" value="ECO:0007669"/>
    <property type="project" value="InterPro"/>
</dbReference>
<evidence type="ECO:0000256" key="2">
    <source>
        <dbReference type="ARBA" id="ARBA00022630"/>
    </source>
</evidence>
<dbReference type="InterPro" id="IPR050562">
    <property type="entry name" value="FAD_mOase_fung"/>
</dbReference>
<evidence type="ECO:0000313" key="8">
    <source>
        <dbReference type="Proteomes" id="UP000184304"/>
    </source>
</evidence>
<name>A0A1L9N627_ASPTC</name>
<keyword evidence="4" id="KW-0560">Oxidoreductase</keyword>
<dbReference type="GO" id="GO:0071949">
    <property type="term" value="F:FAD binding"/>
    <property type="evidence" value="ECO:0007669"/>
    <property type="project" value="InterPro"/>
</dbReference>
<dbReference type="SUPFAM" id="SSF51905">
    <property type="entry name" value="FAD/NAD(P)-binding domain"/>
    <property type="match status" value="1"/>
</dbReference>
<dbReference type="InterPro" id="IPR002938">
    <property type="entry name" value="FAD-bd"/>
</dbReference>
<protein>
    <recommendedName>
        <fullName evidence="6">FAD-binding domain-containing protein</fullName>
    </recommendedName>
</protein>
<dbReference type="Proteomes" id="UP000184304">
    <property type="component" value="Unassembled WGS sequence"/>
</dbReference>
<dbReference type="PANTHER" id="PTHR47356:SF2">
    <property type="entry name" value="FAD-BINDING DOMAIN-CONTAINING PROTEIN-RELATED"/>
    <property type="match status" value="1"/>
</dbReference>
<evidence type="ECO:0000259" key="6">
    <source>
        <dbReference type="Pfam" id="PF01494"/>
    </source>
</evidence>
<dbReference type="PANTHER" id="PTHR47356">
    <property type="entry name" value="FAD-DEPENDENT MONOOXYGENASE ASQG-RELATED"/>
    <property type="match status" value="1"/>
</dbReference>
<evidence type="ECO:0000313" key="7">
    <source>
        <dbReference type="EMBL" id="OJI84701.1"/>
    </source>
</evidence>
<dbReference type="EMBL" id="KV878198">
    <property type="protein sequence ID" value="OJI84701.1"/>
    <property type="molecule type" value="Genomic_DNA"/>
</dbReference>
<evidence type="ECO:0000256" key="4">
    <source>
        <dbReference type="ARBA" id="ARBA00023002"/>
    </source>
</evidence>
<accession>A0A1L9N627</accession>
<keyword evidence="8" id="KW-1185">Reference proteome</keyword>
<dbReference type="Gene3D" id="3.50.50.60">
    <property type="entry name" value="FAD/NAD(P)-binding domain"/>
    <property type="match status" value="1"/>
</dbReference>
<gene>
    <name evidence="7" type="ORF">ASPTUDRAFT_925491</name>
</gene>
<dbReference type="AlphaFoldDB" id="A0A1L9N627"/>
<evidence type="ECO:0000256" key="5">
    <source>
        <dbReference type="SAM" id="Phobius"/>
    </source>
</evidence>
<proteinExistence type="inferred from homology"/>
<comment type="similarity">
    <text evidence="1">Belongs to the paxM FAD-dependent monooxygenase family.</text>
</comment>
<keyword evidence="3" id="KW-0274">FAD</keyword>
<keyword evidence="5" id="KW-0812">Transmembrane</keyword>
<reference evidence="8" key="1">
    <citation type="journal article" date="2017" name="Genome Biol.">
        <title>Comparative genomics reveals high biological diversity and specific adaptations in the industrially and medically important fungal genus Aspergillus.</title>
        <authorList>
            <person name="de Vries R.P."/>
            <person name="Riley R."/>
            <person name="Wiebenga A."/>
            <person name="Aguilar-Osorio G."/>
            <person name="Amillis S."/>
            <person name="Uchima C.A."/>
            <person name="Anderluh G."/>
            <person name="Asadollahi M."/>
            <person name="Askin M."/>
            <person name="Barry K."/>
            <person name="Battaglia E."/>
            <person name="Bayram O."/>
            <person name="Benocci T."/>
            <person name="Braus-Stromeyer S.A."/>
            <person name="Caldana C."/>
            <person name="Canovas D."/>
            <person name="Cerqueira G.C."/>
            <person name="Chen F."/>
            <person name="Chen W."/>
            <person name="Choi C."/>
            <person name="Clum A."/>
            <person name="Dos Santos R.A."/>
            <person name="Damasio A.R."/>
            <person name="Diallinas G."/>
            <person name="Emri T."/>
            <person name="Fekete E."/>
            <person name="Flipphi M."/>
            <person name="Freyberg S."/>
            <person name="Gallo A."/>
            <person name="Gournas C."/>
            <person name="Habgood R."/>
            <person name="Hainaut M."/>
            <person name="Harispe M.L."/>
            <person name="Henrissat B."/>
            <person name="Hilden K.S."/>
            <person name="Hope R."/>
            <person name="Hossain A."/>
            <person name="Karabika E."/>
            <person name="Karaffa L."/>
            <person name="Karanyi Z."/>
            <person name="Krasevec N."/>
            <person name="Kuo A."/>
            <person name="Kusch H."/>
            <person name="LaButti K."/>
            <person name="Lagendijk E.L."/>
            <person name="Lapidus A."/>
            <person name="Levasseur A."/>
            <person name="Lindquist E."/>
            <person name="Lipzen A."/>
            <person name="Logrieco A.F."/>
            <person name="MacCabe A."/>
            <person name="Maekelae M.R."/>
            <person name="Malavazi I."/>
            <person name="Melin P."/>
            <person name="Meyer V."/>
            <person name="Mielnichuk N."/>
            <person name="Miskei M."/>
            <person name="Molnar A.P."/>
            <person name="Mule G."/>
            <person name="Ngan C.Y."/>
            <person name="Orejas M."/>
            <person name="Orosz E."/>
            <person name="Ouedraogo J.P."/>
            <person name="Overkamp K.M."/>
            <person name="Park H.-S."/>
            <person name="Perrone G."/>
            <person name="Piumi F."/>
            <person name="Punt P.J."/>
            <person name="Ram A.F."/>
            <person name="Ramon A."/>
            <person name="Rauscher S."/>
            <person name="Record E."/>
            <person name="Riano-Pachon D.M."/>
            <person name="Robert V."/>
            <person name="Roehrig J."/>
            <person name="Ruller R."/>
            <person name="Salamov A."/>
            <person name="Salih N.S."/>
            <person name="Samson R.A."/>
            <person name="Sandor E."/>
            <person name="Sanguinetti M."/>
            <person name="Schuetze T."/>
            <person name="Sepcic K."/>
            <person name="Shelest E."/>
            <person name="Sherlock G."/>
            <person name="Sophianopoulou V."/>
            <person name="Squina F.M."/>
            <person name="Sun H."/>
            <person name="Susca A."/>
            <person name="Todd R.B."/>
            <person name="Tsang A."/>
            <person name="Unkles S.E."/>
            <person name="van de Wiele N."/>
            <person name="van Rossen-Uffink D."/>
            <person name="Oliveira J.V."/>
            <person name="Vesth T.C."/>
            <person name="Visser J."/>
            <person name="Yu J.-H."/>
            <person name="Zhou M."/>
            <person name="Andersen M.R."/>
            <person name="Archer D.B."/>
            <person name="Baker S.E."/>
            <person name="Benoit I."/>
            <person name="Brakhage A.A."/>
            <person name="Braus G.H."/>
            <person name="Fischer R."/>
            <person name="Frisvad J.C."/>
            <person name="Goldman G.H."/>
            <person name="Houbraken J."/>
            <person name="Oakley B."/>
            <person name="Pocsi I."/>
            <person name="Scazzocchio C."/>
            <person name="Seiboth B."/>
            <person name="vanKuyk P.A."/>
            <person name="Wortman J."/>
            <person name="Dyer P.S."/>
            <person name="Grigoriev I.V."/>
        </authorList>
    </citation>
    <scope>NUCLEOTIDE SEQUENCE [LARGE SCALE GENOMIC DNA]</scope>
    <source>
        <strain evidence="8">CBS 134.48</strain>
    </source>
</reference>
<organism evidence="7 8">
    <name type="scientific">Aspergillus tubingensis (strain CBS 134.48)</name>
    <dbReference type="NCBI Taxonomy" id="767770"/>
    <lineage>
        <taxon>Eukaryota</taxon>
        <taxon>Fungi</taxon>
        <taxon>Dikarya</taxon>
        <taxon>Ascomycota</taxon>
        <taxon>Pezizomycotina</taxon>
        <taxon>Eurotiomycetes</taxon>
        <taxon>Eurotiomycetidae</taxon>
        <taxon>Eurotiales</taxon>
        <taxon>Aspergillaceae</taxon>
        <taxon>Aspergillus</taxon>
        <taxon>Aspergillus subgen. Circumdati</taxon>
    </lineage>
</organism>
<dbReference type="InterPro" id="IPR036188">
    <property type="entry name" value="FAD/NAD-bd_sf"/>
</dbReference>
<sequence>MTASQFTVIIVGGGIAGLTLAHCLRRVNINHIVLEKRSNICPQEGASIGILPNGGRILSQLSLFEHIEPLIEPLYRAHITFPDGFSFSSTFPKFLHDQFGYPLAFFDRQKLLEIMHTQYPDQSKILTNQRVAAIRPVGSRVNVITETGVTYTGDMVVGADGVHSKVRSEMWRIADTVRPGLVTEREKSSMTTEYCCVFGISSCVPGLEVADQVNAFHDNLTFIILVGKNKRAFWFVLKKMDQRYTYPNNPRFSAEYTAQTCEKLAHLHLTKDLTFRQVWDTRVLAAMTPLEESIFQTWYLNRIVCIGDSVHKMTPNIGQGANMAMEDAVVLANCLHAALLRTRRQRLSDSEVQVLLQEFYSKRYSRAKSIYTASRYMTRFQARDGCLNRVLGRYIVPLLADVPARVGTTTIRGSPAINFLPLPERDGPGWKMNKTSVGYHHAMLFTLLLAVAIYWYRGV</sequence>
<dbReference type="PRINTS" id="PR00420">
    <property type="entry name" value="RNGMNOXGNASE"/>
</dbReference>
<keyword evidence="5" id="KW-0472">Membrane</keyword>
<evidence type="ECO:0000256" key="3">
    <source>
        <dbReference type="ARBA" id="ARBA00022827"/>
    </source>
</evidence>
<dbReference type="OMA" id="TFGHVWE"/>
<feature type="transmembrane region" description="Helical" evidence="5">
    <location>
        <begin position="437"/>
        <end position="456"/>
    </location>
</feature>
<dbReference type="OrthoDB" id="10029326at2759"/>